<evidence type="ECO:0000256" key="1">
    <source>
        <dbReference type="SAM" id="MobiDB-lite"/>
    </source>
</evidence>
<dbReference type="RefSeq" id="WP_030792409.1">
    <property type="nucleotide sequence ID" value="NZ_JBFACJ010000007.1"/>
</dbReference>
<protein>
    <submittedName>
        <fullName evidence="2">SAM-dependent methyltransferase</fullName>
        <ecNumber evidence="2">2.1.1.-</ecNumber>
    </submittedName>
</protein>
<evidence type="ECO:0000313" key="3">
    <source>
        <dbReference type="Proteomes" id="UP001603418"/>
    </source>
</evidence>
<dbReference type="Proteomes" id="UP001603418">
    <property type="component" value="Unassembled WGS sequence"/>
</dbReference>
<feature type="compositionally biased region" description="Basic and acidic residues" evidence="1">
    <location>
        <begin position="23"/>
        <end position="49"/>
    </location>
</feature>
<accession>A0ABW6YVZ4</accession>
<reference evidence="2 3" key="1">
    <citation type="submission" date="2024-10" db="EMBL/GenBank/DDBJ databases">
        <title>The Natural Products Discovery Center: Release of the First 8490 Sequenced Strains for Exploring Actinobacteria Biosynthetic Diversity.</title>
        <authorList>
            <person name="Kalkreuter E."/>
            <person name="Kautsar S.A."/>
            <person name="Yang D."/>
            <person name="Bader C.D."/>
            <person name="Teijaro C.N."/>
            <person name="Fluegel L."/>
            <person name="Davis C.M."/>
            <person name="Simpson J.R."/>
            <person name="Lauterbach L."/>
            <person name="Steele A.D."/>
            <person name="Gui C."/>
            <person name="Meng S."/>
            <person name="Li G."/>
            <person name="Viehrig K."/>
            <person name="Ye F."/>
            <person name="Su P."/>
            <person name="Kiefer A.F."/>
            <person name="Nichols A."/>
            <person name="Cepeda A.J."/>
            <person name="Yan W."/>
            <person name="Fan B."/>
            <person name="Jiang Y."/>
            <person name="Adhikari A."/>
            <person name="Zheng C.-J."/>
            <person name="Schuster L."/>
            <person name="Cowan T.M."/>
            <person name="Smanski M.J."/>
            <person name="Chevrette M.G."/>
            <person name="De Carvalho L.P.S."/>
            <person name="Shen B."/>
        </authorList>
    </citation>
    <scope>NUCLEOTIDE SEQUENCE [LARGE SCALE GENOMIC DNA]</scope>
    <source>
        <strain evidence="2 3">NPDC013366</strain>
    </source>
</reference>
<feature type="region of interest" description="Disordered" evidence="1">
    <location>
        <begin position="1"/>
        <end position="66"/>
    </location>
</feature>
<sequence>MVPAPTLTERGRTGPDPAVIETDTGRPRPARMYDRCPGGKDNHPLDEAMGRQPPAPDRRPRTAGCR</sequence>
<dbReference type="EC" id="2.1.1.-" evidence="2"/>
<dbReference type="EMBL" id="JBICBM010000006">
    <property type="protein sequence ID" value="MFF9882823.1"/>
    <property type="molecule type" value="Genomic_DNA"/>
</dbReference>
<keyword evidence="2" id="KW-0808">Transferase</keyword>
<dbReference type="InterPro" id="IPR006764">
    <property type="entry name" value="SAM_dep_MeTrfase_SAV2177_type"/>
</dbReference>
<dbReference type="GO" id="GO:0032259">
    <property type="term" value="P:methylation"/>
    <property type="evidence" value="ECO:0007669"/>
    <property type="project" value="UniProtKB-KW"/>
</dbReference>
<dbReference type="Gene3D" id="3.40.50.150">
    <property type="entry name" value="Vaccinia Virus protein VP39"/>
    <property type="match status" value="1"/>
</dbReference>
<dbReference type="GO" id="GO:0008168">
    <property type="term" value="F:methyltransferase activity"/>
    <property type="evidence" value="ECO:0007669"/>
    <property type="project" value="UniProtKB-KW"/>
</dbReference>
<organism evidence="2 3">
    <name type="scientific">Streptomyces eurythermus</name>
    <dbReference type="NCBI Taxonomy" id="42237"/>
    <lineage>
        <taxon>Bacteria</taxon>
        <taxon>Bacillati</taxon>
        <taxon>Actinomycetota</taxon>
        <taxon>Actinomycetes</taxon>
        <taxon>Kitasatosporales</taxon>
        <taxon>Streptomycetaceae</taxon>
        <taxon>Streptomyces</taxon>
    </lineage>
</organism>
<dbReference type="InterPro" id="IPR029063">
    <property type="entry name" value="SAM-dependent_MTases_sf"/>
</dbReference>
<evidence type="ECO:0000313" key="2">
    <source>
        <dbReference type="EMBL" id="MFF9882823.1"/>
    </source>
</evidence>
<proteinExistence type="predicted"/>
<name>A0ABW6YVZ4_9ACTN</name>
<keyword evidence="2" id="KW-0489">Methyltransferase</keyword>
<keyword evidence="3" id="KW-1185">Reference proteome</keyword>
<comment type="caution">
    <text evidence="2">The sequence shown here is derived from an EMBL/GenBank/DDBJ whole genome shotgun (WGS) entry which is preliminary data.</text>
</comment>
<gene>
    <name evidence="2" type="ORF">ACF1HC_14655</name>
</gene>
<dbReference type="Pfam" id="PF04672">
    <property type="entry name" value="Methyltransf_19"/>
    <property type="match status" value="1"/>
</dbReference>